<evidence type="ECO:0000313" key="4">
    <source>
        <dbReference type="Proteomes" id="UP000887229"/>
    </source>
</evidence>
<accession>A0A9P7ZKR2</accession>
<gene>
    <name evidence="3" type="ORF">F5Z01DRAFT_136953</name>
</gene>
<feature type="compositionally biased region" description="Low complexity" evidence="1">
    <location>
        <begin position="106"/>
        <end position="118"/>
    </location>
</feature>
<dbReference type="OrthoDB" id="5350192at2759"/>
<keyword evidence="4" id="KW-1185">Reference proteome</keyword>
<feature type="region of interest" description="Disordered" evidence="1">
    <location>
        <begin position="364"/>
        <end position="414"/>
    </location>
</feature>
<proteinExistence type="predicted"/>
<comment type="caution">
    <text evidence="3">The sequence shown here is derived from an EMBL/GenBank/DDBJ whole genome shotgun (WGS) entry which is preliminary data.</text>
</comment>
<sequence>MSLKERISSPLEAGTSLLDAHHLPPHLTPALEQASGRLAKKAMHITLVVARRDYQLPPTIPPLGSPGLAVSPPPSSPRFSSPVAALKHIVRSRSFSKPLRLNIDTTSTPLASPSTPFSGLSFGRPRWPTTPLTPKTPKTPMSPPPMTPCTASSITTDGTAPMMSSSGNMWFIQPAGLPLREEKELRIAFDKAGHRHELNDSLPTPMNPSMCGLNAQLIHQSIIQNDVMFKSEGLTLVALDGLYSLKAALSAYARSGSPMRLEDAVDELRRLVIANNGRKVTKVELLRSYDWLRISDWALSDLDEMYKRAYGGLDAVGAISGMPKPESETFTEPIIRSEFDHDSDDGTEIDDDLDEAMIGIALSSGGSRRATPKTPVLKLQTNFDPLPAKLRSPGEDGQGDQDNDSARTAKATDQPAHMVQFWPTSSIDEIMTAGVLSPERSSMRLGPMTPNGYDDISPTTRGEWGFLMVDDAFQGAKQAAIETW</sequence>
<dbReference type="AlphaFoldDB" id="A0A9P7ZKR2"/>
<feature type="region of interest" description="Disordered" evidence="1">
    <location>
        <begin position="106"/>
        <end position="146"/>
    </location>
</feature>
<dbReference type="EMBL" id="MU251256">
    <property type="protein sequence ID" value="KAG9253928.1"/>
    <property type="molecule type" value="Genomic_DNA"/>
</dbReference>
<evidence type="ECO:0000259" key="2">
    <source>
        <dbReference type="Pfam" id="PF24483"/>
    </source>
</evidence>
<reference evidence="3" key="1">
    <citation type="journal article" date="2021" name="IMA Fungus">
        <title>Genomic characterization of three marine fungi, including Emericellopsis atlantica sp. nov. with signatures of a generalist lifestyle and marine biomass degradation.</title>
        <authorList>
            <person name="Hagestad O.C."/>
            <person name="Hou L."/>
            <person name="Andersen J.H."/>
            <person name="Hansen E.H."/>
            <person name="Altermark B."/>
            <person name="Li C."/>
            <person name="Kuhnert E."/>
            <person name="Cox R.J."/>
            <person name="Crous P.W."/>
            <person name="Spatafora J.W."/>
            <person name="Lail K."/>
            <person name="Amirebrahimi M."/>
            <person name="Lipzen A."/>
            <person name="Pangilinan J."/>
            <person name="Andreopoulos W."/>
            <person name="Hayes R.D."/>
            <person name="Ng V."/>
            <person name="Grigoriev I.V."/>
            <person name="Jackson S.A."/>
            <person name="Sutton T.D.S."/>
            <person name="Dobson A.D.W."/>
            <person name="Rama T."/>
        </authorList>
    </citation>
    <scope>NUCLEOTIDE SEQUENCE</scope>
    <source>
        <strain evidence="3">TS7</strain>
    </source>
</reference>
<organism evidence="3 4">
    <name type="scientific">Emericellopsis atlantica</name>
    <dbReference type="NCBI Taxonomy" id="2614577"/>
    <lineage>
        <taxon>Eukaryota</taxon>
        <taxon>Fungi</taxon>
        <taxon>Dikarya</taxon>
        <taxon>Ascomycota</taxon>
        <taxon>Pezizomycotina</taxon>
        <taxon>Sordariomycetes</taxon>
        <taxon>Hypocreomycetidae</taxon>
        <taxon>Hypocreales</taxon>
        <taxon>Bionectriaceae</taxon>
        <taxon>Emericellopsis</taxon>
    </lineage>
</organism>
<protein>
    <recommendedName>
        <fullName evidence="2">DUF7582 domain-containing protein</fullName>
    </recommendedName>
</protein>
<evidence type="ECO:0000313" key="3">
    <source>
        <dbReference type="EMBL" id="KAG9253928.1"/>
    </source>
</evidence>
<feature type="compositionally biased region" description="Low complexity" evidence="1">
    <location>
        <begin position="129"/>
        <end position="139"/>
    </location>
</feature>
<dbReference type="Proteomes" id="UP000887229">
    <property type="component" value="Unassembled WGS sequence"/>
</dbReference>
<dbReference type="RefSeq" id="XP_046117852.1">
    <property type="nucleotide sequence ID" value="XM_046257614.1"/>
</dbReference>
<evidence type="ECO:0000256" key="1">
    <source>
        <dbReference type="SAM" id="MobiDB-lite"/>
    </source>
</evidence>
<feature type="domain" description="DUF7582" evidence="2">
    <location>
        <begin position="163"/>
        <end position="311"/>
    </location>
</feature>
<name>A0A9P7ZKR2_9HYPO</name>
<dbReference type="Pfam" id="PF24483">
    <property type="entry name" value="DUF7582"/>
    <property type="match status" value="1"/>
</dbReference>
<dbReference type="InterPro" id="IPR056004">
    <property type="entry name" value="DUF7582"/>
</dbReference>
<dbReference type="GeneID" id="70288517"/>